<dbReference type="AlphaFoldDB" id="A0A395X660"/>
<dbReference type="Proteomes" id="UP000265828">
    <property type="component" value="Unassembled WGS sequence"/>
</dbReference>
<feature type="domain" description="ABC transporter" evidence="10">
    <location>
        <begin position="7"/>
        <end position="247"/>
    </location>
</feature>
<evidence type="ECO:0000256" key="7">
    <source>
        <dbReference type="ARBA" id="ARBA00022840"/>
    </source>
</evidence>
<name>A0A395X660_9FIRM</name>
<keyword evidence="2" id="KW-0813">Transport</keyword>
<evidence type="ECO:0000259" key="10">
    <source>
        <dbReference type="PROSITE" id="PS50893"/>
    </source>
</evidence>
<dbReference type="SUPFAM" id="SSF52540">
    <property type="entry name" value="P-loop containing nucleoside triphosphate hydrolases"/>
    <property type="match status" value="2"/>
</dbReference>
<dbReference type="Pfam" id="PF00005">
    <property type="entry name" value="ABC_tran"/>
    <property type="match status" value="2"/>
</dbReference>
<dbReference type="PROSITE" id="PS50893">
    <property type="entry name" value="ABC_TRANSPORTER_2"/>
    <property type="match status" value="2"/>
</dbReference>
<keyword evidence="9" id="KW-0472">Membrane</keyword>
<keyword evidence="5" id="KW-0677">Repeat</keyword>
<comment type="caution">
    <text evidence="11">The sequence shown here is derived from an EMBL/GenBank/DDBJ whole genome shotgun (WGS) entry which is preliminary data.</text>
</comment>
<comment type="subcellular location">
    <subcellularLocation>
        <location evidence="1">Cell membrane</location>
        <topology evidence="1">Peripheral membrane protein</topology>
    </subcellularLocation>
</comment>
<keyword evidence="3" id="KW-1003">Cell membrane</keyword>
<proteinExistence type="predicted"/>
<dbReference type="CDD" id="cd03215">
    <property type="entry name" value="ABC_Carb_Monos_II"/>
    <property type="match status" value="1"/>
</dbReference>
<dbReference type="PANTHER" id="PTHR43790">
    <property type="entry name" value="CARBOHYDRATE TRANSPORT ATP-BINDING PROTEIN MG119-RELATED"/>
    <property type="match status" value="1"/>
</dbReference>
<dbReference type="InterPro" id="IPR050107">
    <property type="entry name" value="ABC_carbohydrate_import_ATPase"/>
</dbReference>
<dbReference type="Gene3D" id="3.40.50.300">
    <property type="entry name" value="P-loop containing nucleotide triphosphate hydrolases"/>
    <property type="match status" value="2"/>
</dbReference>
<evidence type="ECO:0000313" key="11">
    <source>
        <dbReference type="EMBL" id="RGV60314.1"/>
    </source>
</evidence>
<evidence type="ECO:0000256" key="8">
    <source>
        <dbReference type="ARBA" id="ARBA00022967"/>
    </source>
</evidence>
<feature type="domain" description="ABC transporter" evidence="10">
    <location>
        <begin position="257"/>
        <end position="501"/>
    </location>
</feature>
<dbReference type="FunFam" id="3.40.50.300:FF:000127">
    <property type="entry name" value="Ribose import ATP-binding protein RbsA"/>
    <property type="match status" value="1"/>
</dbReference>
<evidence type="ECO:0000256" key="5">
    <source>
        <dbReference type="ARBA" id="ARBA00022737"/>
    </source>
</evidence>
<sequence>MGGKYILEATGIDKAFSGVTVLKGAELCIEPGELHALMGENGAGKSTLMKIIMGIYTKDAGKVVLDGKEVEFKSAREALDAGISMIHQELSPIPEMTVAENVFLGREQKKIKGLPFCMKKQLNQKTQELLVEYELDQYIKPTMKMKNLNIAQIQMMEIIKAVSYNSKVIIMDEPTSSLSEKETETLFHIIDNLRAKKVGIIYISHRMEEVFELADRVSVLRDGQFIGCMKVADASREQLINMMVGRELEGGYPTNIAKKGDVVLELKNFTRKGVFEDVNLKVRSGEILGLAGLVGAGRSEVMRALVGYDKLDSGEIYLEGKQITIKHPQDAIKHHIVMASEDRKELGLVLCRNIKENVSLQNFDKLSSASFIQKPKERKLAKEYTEKMATKMNGIDDLVSSLSGGNQQKVVLAKCLMSEPKVLIMDEPTRGIDVGAKAAIYNIMIDLAQQGIAIIMISSEMPELIGMSDRIMVMANGKVKGELEGEETASQQAIMNLAFGGNEQ</sequence>
<dbReference type="CDD" id="cd03216">
    <property type="entry name" value="ABC_Carb_Monos_I"/>
    <property type="match status" value="1"/>
</dbReference>
<dbReference type="GO" id="GO:0005524">
    <property type="term" value="F:ATP binding"/>
    <property type="evidence" value="ECO:0007669"/>
    <property type="project" value="UniProtKB-KW"/>
</dbReference>
<accession>A0A395X660</accession>
<dbReference type="InterPro" id="IPR027417">
    <property type="entry name" value="P-loop_NTPase"/>
</dbReference>
<dbReference type="InterPro" id="IPR003439">
    <property type="entry name" value="ABC_transporter-like_ATP-bd"/>
</dbReference>
<evidence type="ECO:0000313" key="12">
    <source>
        <dbReference type="Proteomes" id="UP000265828"/>
    </source>
</evidence>
<dbReference type="SMART" id="SM00382">
    <property type="entry name" value="AAA"/>
    <property type="match status" value="2"/>
</dbReference>
<gene>
    <name evidence="11" type="ORF">DWW07_17425</name>
</gene>
<dbReference type="GO" id="GO:0016887">
    <property type="term" value="F:ATP hydrolysis activity"/>
    <property type="evidence" value="ECO:0007669"/>
    <property type="project" value="InterPro"/>
</dbReference>
<dbReference type="InterPro" id="IPR017871">
    <property type="entry name" value="ABC_transporter-like_CS"/>
</dbReference>
<organism evidence="11 12">
    <name type="scientific">Blautia obeum</name>
    <dbReference type="NCBI Taxonomy" id="40520"/>
    <lineage>
        <taxon>Bacteria</taxon>
        <taxon>Bacillati</taxon>
        <taxon>Bacillota</taxon>
        <taxon>Clostridia</taxon>
        <taxon>Lachnospirales</taxon>
        <taxon>Lachnospiraceae</taxon>
        <taxon>Blautia</taxon>
    </lineage>
</organism>
<dbReference type="RefSeq" id="WP_117628712.1">
    <property type="nucleotide sequence ID" value="NZ_QRYY01000020.1"/>
</dbReference>
<keyword evidence="8" id="KW-1278">Translocase</keyword>
<evidence type="ECO:0000256" key="6">
    <source>
        <dbReference type="ARBA" id="ARBA00022741"/>
    </source>
</evidence>
<reference evidence="11 12" key="1">
    <citation type="submission" date="2018-08" db="EMBL/GenBank/DDBJ databases">
        <title>A genome reference for cultivated species of the human gut microbiota.</title>
        <authorList>
            <person name="Zou Y."/>
            <person name="Xue W."/>
            <person name="Luo G."/>
        </authorList>
    </citation>
    <scope>NUCLEOTIDE SEQUENCE [LARGE SCALE GENOMIC DNA]</scope>
    <source>
        <strain evidence="11 12">AF14-23</strain>
    </source>
</reference>
<protein>
    <submittedName>
        <fullName evidence="11">Sugar ABC transporter ATP-binding protein</fullName>
    </submittedName>
</protein>
<keyword evidence="4" id="KW-0762">Sugar transport</keyword>
<keyword evidence="7 11" id="KW-0067">ATP-binding</keyword>
<evidence type="ECO:0000256" key="3">
    <source>
        <dbReference type="ARBA" id="ARBA00022475"/>
    </source>
</evidence>
<evidence type="ECO:0000256" key="9">
    <source>
        <dbReference type="ARBA" id="ARBA00023136"/>
    </source>
</evidence>
<keyword evidence="6" id="KW-0547">Nucleotide-binding</keyword>
<dbReference type="GO" id="GO:0005886">
    <property type="term" value="C:plasma membrane"/>
    <property type="evidence" value="ECO:0007669"/>
    <property type="project" value="UniProtKB-SubCell"/>
</dbReference>
<dbReference type="InterPro" id="IPR003593">
    <property type="entry name" value="AAA+_ATPase"/>
</dbReference>
<dbReference type="PANTHER" id="PTHR43790:SF3">
    <property type="entry name" value="D-ALLOSE IMPORT ATP-BINDING PROTEIN ALSA-RELATED"/>
    <property type="match status" value="1"/>
</dbReference>
<evidence type="ECO:0000256" key="4">
    <source>
        <dbReference type="ARBA" id="ARBA00022597"/>
    </source>
</evidence>
<dbReference type="PROSITE" id="PS00211">
    <property type="entry name" value="ABC_TRANSPORTER_1"/>
    <property type="match status" value="1"/>
</dbReference>
<evidence type="ECO:0000256" key="1">
    <source>
        <dbReference type="ARBA" id="ARBA00004202"/>
    </source>
</evidence>
<dbReference type="EMBL" id="QRZI01000020">
    <property type="protein sequence ID" value="RGV60314.1"/>
    <property type="molecule type" value="Genomic_DNA"/>
</dbReference>
<evidence type="ECO:0000256" key="2">
    <source>
        <dbReference type="ARBA" id="ARBA00022448"/>
    </source>
</evidence>